<dbReference type="Pfam" id="PF00931">
    <property type="entry name" value="NB-ARC"/>
    <property type="match status" value="1"/>
</dbReference>
<dbReference type="PANTHER" id="PTHR46951">
    <property type="entry name" value="BED-TYPE DOMAIN-CONTAINING PROTEIN"/>
    <property type="match status" value="1"/>
</dbReference>
<evidence type="ECO:0000256" key="1">
    <source>
        <dbReference type="SAM" id="MobiDB-lite"/>
    </source>
</evidence>
<feature type="region of interest" description="Disordered" evidence="1">
    <location>
        <begin position="144"/>
        <end position="163"/>
    </location>
</feature>
<gene>
    <name evidence="3" type="ORF">POPTR_T014950</name>
</gene>
<dbReference type="GO" id="GO:0043531">
    <property type="term" value="F:ADP binding"/>
    <property type="evidence" value="ECO:0007669"/>
    <property type="project" value="InterPro"/>
</dbReference>
<reference evidence="3" key="2">
    <citation type="submission" date="2017-07" db="EMBL/GenBank/DDBJ databases">
        <title>WGS assembly of Populus trichocarpa.</title>
        <authorList>
            <person name="Tuskan G."/>
            <person name="Difazio S."/>
            <person name="Jansson S."/>
            <person name="Bohlmann J."/>
            <person name="Grigoriev I."/>
            <person name="Hellsten U."/>
            <person name="Putnam N."/>
            <person name="Ralph S."/>
            <person name="Rombauts S."/>
            <person name="Salamov A."/>
            <person name="Schein J."/>
            <person name="Sterck L."/>
            <person name="Aerts A."/>
            <person name="Bhalerao R."/>
            <person name="Bhalerao R."/>
            <person name="Blaudez D."/>
            <person name="Boerjan W."/>
            <person name="Brun A."/>
            <person name="Brunner A."/>
            <person name="Busov V."/>
            <person name="Campbell M."/>
            <person name="Carlson J."/>
            <person name="Chalot M."/>
            <person name="Chapman J."/>
            <person name="Chen G."/>
            <person name="Cooper D."/>
            <person name="Coutinho P."/>
            <person name="Couturier J."/>
            <person name="Covert S."/>
            <person name="Cronk Q."/>
            <person name="Cunningham R."/>
            <person name="Davis J."/>
            <person name="Degroeve S."/>
            <person name="Dejardin A."/>
            <person name="Depamphilis C."/>
            <person name="Detter J."/>
            <person name="Dirks B."/>
            <person name="Dubchak I."/>
            <person name="Duplessis S."/>
            <person name="Ehlting J."/>
            <person name="Ellis B."/>
            <person name="Gendler K."/>
            <person name="Goodstein D."/>
            <person name="Gribskov M."/>
            <person name="Grimwood J."/>
            <person name="Groover A."/>
            <person name="Gunter L."/>
            <person name="Hamberger B."/>
            <person name="Heinze B."/>
            <person name="Helariutta Y."/>
            <person name="Henrissat B."/>
            <person name="Holligan D."/>
            <person name="Holt R."/>
            <person name="Huang W."/>
            <person name="Islam-Faridi N."/>
            <person name="Jones S."/>
            <person name="Jones-Rhoades M."/>
            <person name="Jorgensen R."/>
            <person name="Joshi C."/>
            <person name="Kangasjarvi J."/>
            <person name="Karlsson J."/>
            <person name="Kelleher C."/>
            <person name="Kirkpatrick R."/>
            <person name="Kirst M."/>
            <person name="Kohler A."/>
            <person name="Kalluri U."/>
            <person name="Larimer F."/>
            <person name="Leebens-Mack J."/>
            <person name="Leple J."/>
            <person name="Locascio P."/>
            <person name="Lou Y."/>
            <person name="Lucas S."/>
            <person name="Martin F."/>
            <person name="Montanini B."/>
            <person name="Napoli C."/>
            <person name="Nelson D."/>
            <person name="Nelson C."/>
            <person name="Nieminen K."/>
            <person name="Nilsson O."/>
            <person name="Pereda V."/>
            <person name="Peter G."/>
            <person name="Philippe R."/>
            <person name="Pilate G."/>
            <person name="Poliakov A."/>
            <person name="Razumovskaya J."/>
            <person name="Richardson P."/>
            <person name="Rinaldi C."/>
            <person name="Ritland K."/>
            <person name="Rouze P."/>
            <person name="Ryaboy D."/>
            <person name="Schmutz J."/>
            <person name="Schrader J."/>
            <person name="Segerman B."/>
            <person name="Shin H."/>
            <person name="Siddiqui A."/>
            <person name="Sterky F."/>
            <person name="Terry A."/>
            <person name="Tsai C."/>
            <person name="Uberbacher E."/>
            <person name="Unneberg P."/>
            <person name="Vahala J."/>
            <person name="Wall K."/>
            <person name="Wessler S."/>
            <person name="Yang G."/>
            <person name="Yin T."/>
            <person name="Douglas C."/>
            <person name="Marra M."/>
            <person name="Sandberg G."/>
            <person name="Van De Peer Y."/>
            <person name="Rokhsar D."/>
        </authorList>
    </citation>
    <scope>NUCLEOTIDE SEQUENCE</scope>
    <source>
        <strain evidence="3">Nisqually-1</strain>
    </source>
</reference>
<dbReference type="InterPro" id="IPR002182">
    <property type="entry name" value="NB-ARC"/>
</dbReference>
<organism evidence="3">
    <name type="scientific">Populus trichocarpa</name>
    <name type="common">Western balsam poplar</name>
    <name type="synonym">Populus balsamifera subsp. trichocarpa</name>
    <dbReference type="NCBI Taxonomy" id="3694"/>
    <lineage>
        <taxon>Eukaryota</taxon>
        <taxon>Viridiplantae</taxon>
        <taxon>Streptophyta</taxon>
        <taxon>Embryophyta</taxon>
        <taxon>Tracheophyta</taxon>
        <taxon>Spermatophyta</taxon>
        <taxon>Magnoliopsida</taxon>
        <taxon>eudicotyledons</taxon>
        <taxon>Gunneridae</taxon>
        <taxon>Pentapetalae</taxon>
        <taxon>rosids</taxon>
        <taxon>fabids</taxon>
        <taxon>Malpighiales</taxon>
        <taxon>Salicaceae</taxon>
        <taxon>Saliceae</taxon>
        <taxon>Populus</taxon>
    </lineage>
</organism>
<dbReference type="EMBL" id="KZ623343">
    <property type="protein sequence ID" value="RQO93155.1"/>
    <property type="molecule type" value="Genomic_DNA"/>
</dbReference>
<reference evidence="3" key="1">
    <citation type="journal article" date="2006" name="Science">
        <title>The genome of black cottonwood, Populus trichocarpa (Torr. &amp; Gray).</title>
        <authorList>
            <person name="Tuskan G.A."/>
            <person name="Difazio S."/>
            <person name="Jansson S."/>
            <person name="Bohlmann J."/>
            <person name="Grigoriev I."/>
            <person name="Hellsten U."/>
            <person name="Putnam N."/>
            <person name="Ralph S."/>
            <person name="Rombauts S."/>
            <person name="Salamov A."/>
            <person name="Schein J."/>
            <person name="Sterck L."/>
            <person name="Aerts A."/>
            <person name="Bhalerao R.R."/>
            <person name="Bhalerao R.P."/>
            <person name="Blaudez D."/>
            <person name="Boerjan W."/>
            <person name="Brun A."/>
            <person name="Brunner A."/>
            <person name="Busov V."/>
            <person name="Campbell M."/>
            <person name="Carlson J."/>
            <person name="Chalot M."/>
            <person name="Chapman J."/>
            <person name="Chen G.L."/>
            <person name="Cooper D."/>
            <person name="Coutinho P.M."/>
            <person name="Couturier J."/>
            <person name="Covert S."/>
            <person name="Cronk Q."/>
            <person name="Cunningham R."/>
            <person name="Davis J."/>
            <person name="Degroeve S."/>
            <person name="Dejardin A."/>
            <person name="Depamphilis C."/>
            <person name="Detter J."/>
            <person name="Dirks B."/>
            <person name="Dubchak I."/>
            <person name="Duplessis S."/>
            <person name="Ehlting J."/>
            <person name="Ellis B."/>
            <person name="Gendler K."/>
            <person name="Goodstein D."/>
            <person name="Gribskov M."/>
            <person name="Grimwood J."/>
            <person name="Groover A."/>
            <person name="Gunter L."/>
            <person name="Hamberger B."/>
            <person name="Heinze B."/>
            <person name="Helariutta Y."/>
            <person name="Henrissat B."/>
            <person name="Holligan D."/>
            <person name="Holt R."/>
            <person name="Huang W."/>
            <person name="Islam-Faridi N."/>
            <person name="Jones S."/>
            <person name="Jones-Rhoades M."/>
            <person name="Jorgensen R."/>
            <person name="Joshi C."/>
            <person name="Kangasjarvi J."/>
            <person name="Karlsson J."/>
            <person name="Kelleher C."/>
            <person name="Kirkpatrick R."/>
            <person name="Kirst M."/>
            <person name="Kohler A."/>
            <person name="Kalluri U."/>
            <person name="Larimer F."/>
            <person name="Leebens-Mack J."/>
            <person name="Leple J.C."/>
            <person name="Locascio P."/>
            <person name="Lou Y."/>
            <person name="Lucas S."/>
            <person name="Martin F."/>
            <person name="Montanini B."/>
            <person name="Napoli C."/>
            <person name="Nelson D.R."/>
            <person name="Nelson C."/>
            <person name="Nieminen K."/>
            <person name="Nilsson O."/>
            <person name="Pereda V."/>
            <person name="Peter G."/>
            <person name="Philippe R."/>
            <person name="Pilate G."/>
            <person name="Poliakov A."/>
            <person name="Razumovskaya J."/>
            <person name="Richardson P."/>
            <person name="Rinaldi C."/>
            <person name="Ritland K."/>
            <person name="Rouze P."/>
            <person name="Ryaboy D."/>
            <person name="Schmutz J."/>
            <person name="Schrader J."/>
            <person name="Segerman B."/>
            <person name="Shin H."/>
            <person name="Siddiqui A."/>
            <person name="Sterky F."/>
            <person name="Terry A."/>
            <person name="Tsai C.J."/>
            <person name="Uberbacher E."/>
            <person name="Unneberg P."/>
            <person name="Vahala J."/>
            <person name="Wall K."/>
            <person name="Wessler S."/>
            <person name="Yang G."/>
            <person name="Yin T."/>
            <person name="Douglas C."/>
            <person name="Marra M."/>
            <person name="Sandberg G."/>
            <person name="Van de Peer Y."/>
            <person name="Rokhsar D."/>
        </authorList>
    </citation>
    <scope>NUCLEOTIDE SEQUENCE [LARGE SCALE GENOMIC DNA]</scope>
    <source>
        <strain evidence="3">Nisqually-1</strain>
    </source>
</reference>
<dbReference type="Gene3D" id="3.40.50.300">
    <property type="entry name" value="P-loop containing nucleotide triphosphate hydrolases"/>
    <property type="match status" value="1"/>
</dbReference>
<proteinExistence type="predicted"/>
<feature type="compositionally biased region" description="Polar residues" evidence="1">
    <location>
        <begin position="145"/>
        <end position="157"/>
    </location>
</feature>
<evidence type="ECO:0000313" key="3">
    <source>
        <dbReference type="EMBL" id="RQO93155.1"/>
    </source>
</evidence>
<dbReference type="SUPFAM" id="SSF52540">
    <property type="entry name" value="P-loop containing nucleoside triphosphate hydrolases"/>
    <property type="match status" value="1"/>
</dbReference>
<feature type="region of interest" description="Disordered" evidence="1">
    <location>
        <begin position="67"/>
        <end position="92"/>
    </location>
</feature>
<feature type="domain" description="NB-ARC" evidence="2">
    <location>
        <begin position="180"/>
        <end position="232"/>
    </location>
</feature>
<name>A0A3N7FDY8_POPTR</name>
<evidence type="ECO:0000259" key="2">
    <source>
        <dbReference type="Pfam" id="PF00931"/>
    </source>
</evidence>
<feature type="compositionally biased region" description="Polar residues" evidence="1">
    <location>
        <begin position="73"/>
        <end position="92"/>
    </location>
</feature>
<dbReference type="InParanoid" id="A0A3N7FDY8"/>
<dbReference type="AlphaFoldDB" id="A0A3N7FDY8"/>
<sequence>MVHSNDSFWHNVEEMKCKYCRRQFPNNTSITRIKWHLSGEEGHGVAICERVPKEVQEEAFLAMHGGNKRHKSIASSSNVNDNAISTTPQEQNTEVDNLAGDAGRIQAPDTMVQALGRFLEEINEMVMEDDIENGTGGVVQPGVGASSSGGLTGNTNETKGDPLPTSSTKLVGRAFEHNTSVILSWLTDDEVSTIGIYGMGGVGKTIMLQHIHNKLLERQDISHCVFWVTASRFQH</sequence>
<dbReference type="InterPro" id="IPR027417">
    <property type="entry name" value="P-loop_NTPase"/>
</dbReference>
<protein>
    <recommendedName>
        <fullName evidence="2">NB-ARC domain-containing protein</fullName>
    </recommendedName>
</protein>
<accession>A0A3N7FDY8</accession>
<dbReference type="PANTHER" id="PTHR46951:SF2">
    <property type="entry name" value="BED-TYPE DOMAIN-CONTAINING PROTEIN"/>
    <property type="match status" value="1"/>
</dbReference>